<feature type="compositionally biased region" description="Basic and acidic residues" evidence="1">
    <location>
        <begin position="51"/>
        <end position="67"/>
    </location>
</feature>
<evidence type="ECO:0000313" key="2">
    <source>
        <dbReference type="EMBL" id="CAA9469725.1"/>
    </source>
</evidence>
<dbReference type="EMBL" id="CADCVM010000054">
    <property type="protein sequence ID" value="CAA9469725.1"/>
    <property type="molecule type" value="Genomic_DNA"/>
</dbReference>
<accession>A0A6J4RDH4</accession>
<feature type="non-terminal residue" evidence="2">
    <location>
        <position position="120"/>
    </location>
</feature>
<reference evidence="2" key="1">
    <citation type="submission" date="2020-02" db="EMBL/GenBank/DDBJ databases">
        <authorList>
            <person name="Meier V. D."/>
        </authorList>
    </citation>
    <scope>NUCLEOTIDE SEQUENCE</scope>
    <source>
        <strain evidence="2">AVDCRST_MAG05</strain>
    </source>
</reference>
<name>A0A6J4RDH4_9ACTN</name>
<feature type="region of interest" description="Disordered" evidence="1">
    <location>
        <begin position="1"/>
        <end position="120"/>
    </location>
</feature>
<protein>
    <submittedName>
        <fullName evidence="2">Maltodextrin ABC transporter, substrate-binding protein MdxE</fullName>
    </submittedName>
</protein>
<gene>
    <name evidence="2" type="ORF">AVDCRST_MAG05-451</name>
</gene>
<feature type="compositionally biased region" description="Basic residues" evidence="1">
    <location>
        <begin position="89"/>
        <end position="103"/>
    </location>
</feature>
<feature type="non-terminal residue" evidence="2">
    <location>
        <position position="1"/>
    </location>
</feature>
<organism evidence="2">
    <name type="scientific">uncultured Rubrobacteraceae bacterium</name>
    <dbReference type="NCBI Taxonomy" id="349277"/>
    <lineage>
        <taxon>Bacteria</taxon>
        <taxon>Bacillati</taxon>
        <taxon>Actinomycetota</taxon>
        <taxon>Rubrobacteria</taxon>
        <taxon>Rubrobacterales</taxon>
        <taxon>Rubrobacteraceae</taxon>
        <taxon>environmental samples</taxon>
    </lineage>
</organism>
<proteinExistence type="predicted"/>
<dbReference type="AlphaFoldDB" id="A0A6J4RDH4"/>
<evidence type="ECO:0000256" key="1">
    <source>
        <dbReference type="SAM" id="MobiDB-lite"/>
    </source>
</evidence>
<sequence length="120" mass="12947">RVELYGQRHRGGQDRGDLDLYRVHVGPRAAADVRDRERPPANPQGPLRGRRGAEQAAGREARPRGAAEHPPAPRLAPLLGHVARDGRAVQRRPQGRRPRRRGAGKPPEGAAGYSGSSAPV</sequence>
<feature type="compositionally biased region" description="Basic and acidic residues" evidence="1">
    <location>
        <begin position="11"/>
        <end position="22"/>
    </location>
</feature>